<keyword evidence="3" id="KW-1185">Reference proteome</keyword>
<dbReference type="STRING" id="86166.TAGGR_24"/>
<gene>
    <name evidence="2" type="ORF">TAGGR_24</name>
</gene>
<evidence type="ECO:0000259" key="1">
    <source>
        <dbReference type="Pfam" id="PF13173"/>
    </source>
</evidence>
<accession>A0A0U9HQ02</accession>
<organism evidence="2 3">
    <name type="scientific">Thermodesulfovibrio aggregans</name>
    <dbReference type="NCBI Taxonomy" id="86166"/>
    <lineage>
        <taxon>Bacteria</taxon>
        <taxon>Pseudomonadati</taxon>
        <taxon>Nitrospirota</taxon>
        <taxon>Thermodesulfovibrionia</taxon>
        <taxon>Thermodesulfovibrionales</taxon>
        <taxon>Thermodesulfovibrionaceae</taxon>
        <taxon>Thermodesulfovibrio</taxon>
    </lineage>
</organism>
<evidence type="ECO:0000313" key="2">
    <source>
        <dbReference type="EMBL" id="GAQ95120.1"/>
    </source>
</evidence>
<dbReference type="Proteomes" id="UP000054976">
    <property type="component" value="Unassembled WGS sequence"/>
</dbReference>
<evidence type="ECO:0000313" key="3">
    <source>
        <dbReference type="Proteomes" id="UP000054976"/>
    </source>
</evidence>
<reference evidence="3" key="1">
    <citation type="submission" date="2016-01" db="EMBL/GenBank/DDBJ databases">
        <title>Draft genome sequence of Thermodesulfovibrio aggregans strain TGE-P1.</title>
        <authorList>
            <person name="Sekiguchi Y."/>
            <person name="Ohashi A."/>
            <person name="Matsuura N."/>
            <person name="Tourlousse M.D."/>
        </authorList>
    </citation>
    <scope>NUCLEOTIDE SEQUENCE [LARGE SCALE GENOMIC DNA]</scope>
    <source>
        <strain evidence="3">TGE-P1</strain>
    </source>
</reference>
<sequence length="253" mass="29890">MNEKKLYYRYLSDVLPQKDSGKRIVLITGARQTGKTTLAKIKYPELRYINLDLIENREVLRDVSVLNWHRDVGEAVIDEAQKESSIFEKIKYAYDEDKIYFQVLLGSSQIMLLKKIRESLAGRVWIYELWPLMMAEIAESNTYPLIDSVIKSTELDEVLETIPAVLFEEEALKLKSIEEYILKWGGMPALIHIEKDEEKKKWLKDYQYTYLERDLSDLARLEYLEPFRKFQKLVALRSGSILNYSDLAKRLWY</sequence>
<dbReference type="RefSeq" id="WP_082673599.1">
    <property type="nucleotide sequence ID" value="NZ_BCNO01000002.1"/>
</dbReference>
<dbReference type="PANTHER" id="PTHR43566">
    <property type="entry name" value="CONSERVED PROTEIN"/>
    <property type="match status" value="1"/>
</dbReference>
<dbReference type="Pfam" id="PF13173">
    <property type="entry name" value="AAA_14"/>
    <property type="match status" value="1"/>
</dbReference>
<dbReference type="SUPFAM" id="SSF52540">
    <property type="entry name" value="P-loop containing nucleoside triphosphate hydrolases"/>
    <property type="match status" value="1"/>
</dbReference>
<comment type="caution">
    <text evidence="2">The sequence shown here is derived from an EMBL/GenBank/DDBJ whole genome shotgun (WGS) entry which is preliminary data.</text>
</comment>
<protein>
    <recommendedName>
        <fullName evidence="1">AAA domain-containing protein</fullName>
    </recommendedName>
</protein>
<proteinExistence type="predicted"/>
<name>A0A0U9HQ02_9BACT</name>
<dbReference type="InterPro" id="IPR027417">
    <property type="entry name" value="P-loop_NTPase"/>
</dbReference>
<dbReference type="EMBL" id="BCNO01000002">
    <property type="protein sequence ID" value="GAQ95120.1"/>
    <property type="molecule type" value="Genomic_DNA"/>
</dbReference>
<dbReference type="InterPro" id="IPR041682">
    <property type="entry name" value="AAA_14"/>
</dbReference>
<feature type="domain" description="AAA" evidence="1">
    <location>
        <begin position="22"/>
        <end position="137"/>
    </location>
</feature>
<dbReference type="PANTHER" id="PTHR43566:SF2">
    <property type="entry name" value="DUF4143 DOMAIN-CONTAINING PROTEIN"/>
    <property type="match status" value="1"/>
</dbReference>
<dbReference type="AlphaFoldDB" id="A0A0U9HQ02"/>
<dbReference type="OrthoDB" id="9801684at2"/>